<evidence type="ECO:0000256" key="2">
    <source>
        <dbReference type="ARBA" id="ARBA00022771"/>
    </source>
</evidence>
<comment type="caution">
    <text evidence="7">The sequence shown here is derived from an EMBL/GenBank/DDBJ whole genome shotgun (WGS) entry which is preliminary data.</text>
</comment>
<protein>
    <recommendedName>
        <fullName evidence="6">RING-type domain-containing protein</fullName>
    </recommendedName>
</protein>
<keyword evidence="2 4" id="KW-0863">Zinc-finger</keyword>
<evidence type="ECO:0000256" key="1">
    <source>
        <dbReference type="ARBA" id="ARBA00022723"/>
    </source>
</evidence>
<reference evidence="7" key="1">
    <citation type="submission" date="2018-11" db="EMBL/GenBank/DDBJ databases">
        <authorList>
            <consortium name="Pathogen Informatics"/>
        </authorList>
    </citation>
    <scope>NUCLEOTIDE SEQUENCE</scope>
</reference>
<feature type="compositionally biased region" description="Acidic residues" evidence="5">
    <location>
        <begin position="232"/>
        <end position="250"/>
    </location>
</feature>
<feature type="non-terminal residue" evidence="7">
    <location>
        <position position="311"/>
    </location>
</feature>
<dbReference type="Gene3D" id="3.30.40.10">
    <property type="entry name" value="Zinc/RING finger domain, C3HC4 (zinc finger)"/>
    <property type="match status" value="1"/>
</dbReference>
<evidence type="ECO:0000313" key="7">
    <source>
        <dbReference type="EMBL" id="VEL32367.1"/>
    </source>
</evidence>
<feature type="region of interest" description="Disordered" evidence="5">
    <location>
        <begin position="89"/>
        <end position="121"/>
    </location>
</feature>
<proteinExistence type="predicted"/>
<gene>
    <name evidence="7" type="ORF">PXEA_LOCUS25807</name>
</gene>
<dbReference type="PROSITE" id="PS50089">
    <property type="entry name" value="ZF_RING_2"/>
    <property type="match status" value="1"/>
</dbReference>
<feature type="domain" description="RING-type" evidence="6">
    <location>
        <begin position="12"/>
        <end position="48"/>
    </location>
</feature>
<keyword evidence="3" id="KW-0862">Zinc</keyword>
<sequence length="311" mass="32072">MLLHKLEAELKCPACHQRFQIPLLLPCGHSLCCACADRLFLASLHADCAGTGSPRSSAAEEARSAAFQTARAGHSVANCVANSTAKPNCPTSNSLPSPGVGKTNQVTSAPHSTHSGSEDAVSEADSGVVVMSCCHGETLAVSPVVRSSGSDCLLPGCQASSGVICSLVCPVCQCPVPLPAASKCASLSEWLPRNRALERLASRVLIDVDAAGHEDVESPLGRFCQLCETDGDGDGDADAEPTEAETDTEVEASGHALSGQATGHGNRTTRGSPPARRLAGSGPCLAVAFCEQCEVRYCSVCLARWHPARGP</sequence>
<organism evidence="7 8">
    <name type="scientific">Protopolystoma xenopodis</name>
    <dbReference type="NCBI Taxonomy" id="117903"/>
    <lineage>
        <taxon>Eukaryota</taxon>
        <taxon>Metazoa</taxon>
        <taxon>Spiralia</taxon>
        <taxon>Lophotrochozoa</taxon>
        <taxon>Platyhelminthes</taxon>
        <taxon>Monogenea</taxon>
        <taxon>Polyopisthocotylea</taxon>
        <taxon>Polystomatidea</taxon>
        <taxon>Polystomatidae</taxon>
        <taxon>Protopolystoma</taxon>
    </lineage>
</organism>
<accession>A0A3S5ALF0</accession>
<evidence type="ECO:0000313" key="8">
    <source>
        <dbReference type="Proteomes" id="UP000784294"/>
    </source>
</evidence>
<dbReference type="EMBL" id="CAAALY010133494">
    <property type="protein sequence ID" value="VEL32367.1"/>
    <property type="molecule type" value="Genomic_DNA"/>
</dbReference>
<dbReference type="PANTHER" id="PTHR25462:SF306">
    <property type="entry name" value="TRIPARTITE MOTIF CONTAINING 9"/>
    <property type="match status" value="1"/>
</dbReference>
<dbReference type="SUPFAM" id="SSF57850">
    <property type="entry name" value="RING/U-box"/>
    <property type="match status" value="1"/>
</dbReference>
<keyword evidence="1" id="KW-0479">Metal-binding</keyword>
<feature type="region of interest" description="Disordered" evidence="5">
    <location>
        <begin position="232"/>
        <end position="277"/>
    </location>
</feature>
<dbReference type="Proteomes" id="UP000784294">
    <property type="component" value="Unassembled WGS sequence"/>
</dbReference>
<keyword evidence="8" id="KW-1185">Reference proteome</keyword>
<dbReference type="OrthoDB" id="6156957at2759"/>
<evidence type="ECO:0000256" key="3">
    <source>
        <dbReference type="ARBA" id="ARBA00022833"/>
    </source>
</evidence>
<dbReference type="PROSITE" id="PS00518">
    <property type="entry name" value="ZF_RING_1"/>
    <property type="match status" value="1"/>
</dbReference>
<feature type="compositionally biased region" description="Polar residues" evidence="5">
    <location>
        <begin position="89"/>
        <end position="115"/>
    </location>
</feature>
<dbReference type="InterPro" id="IPR001841">
    <property type="entry name" value="Znf_RING"/>
</dbReference>
<dbReference type="InterPro" id="IPR017907">
    <property type="entry name" value="Znf_RING_CS"/>
</dbReference>
<dbReference type="GO" id="GO:0008270">
    <property type="term" value="F:zinc ion binding"/>
    <property type="evidence" value="ECO:0007669"/>
    <property type="project" value="UniProtKB-KW"/>
</dbReference>
<name>A0A3S5ALF0_9PLAT</name>
<evidence type="ECO:0000256" key="5">
    <source>
        <dbReference type="SAM" id="MobiDB-lite"/>
    </source>
</evidence>
<dbReference type="AlphaFoldDB" id="A0A3S5ALF0"/>
<dbReference type="PANTHER" id="PTHR25462">
    <property type="entry name" value="BONUS, ISOFORM C-RELATED"/>
    <property type="match status" value="1"/>
</dbReference>
<dbReference type="GO" id="GO:0061630">
    <property type="term" value="F:ubiquitin protein ligase activity"/>
    <property type="evidence" value="ECO:0007669"/>
    <property type="project" value="TreeGrafter"/>
</dbReference>
<evidence type="ECO:0000259" key="6">
    <source>
        <dbReference type="PROSITE" id="PS50089"/>
    </source>
</evidence>
<evidence type="ECO:0000256" key="4">
    <source>
        <dbReference type="PROSITE-ProRule" id="PRU00175"/>
    </source>
</evidence>
<feature type="compositionally biased region" description="Polar residues" evidence="5">
    <location>
        <begin position="259"/>
        <end position="271"/>
    </location>
</feature>
<dbReference type="InterPro" id="IPR047153">
    <property type="entry name" value="TRIM45/56/19-like"/>
</dbReference>
<dbReference type="InterPro" id="IPR013083">
    <property type="entry name" value="Znf_RING/FYVE/PHD"/>
</dbReference>